<organism evidence="1 2">
    <name type="scientific">Potamilus streckersoni</name>
    <dbReference type="NCBI Taxonomy" id="2493646"/>
    <lineage>
        <taxon>Eukaryota</taxon>
        <taxon>Metazoa</taxon>
        <taxon>Spiralia</taxon>
        <taxon>Lophotrochozoa</taxon>
        <taxon>Mollusca</taxon>
        <taxon>Bivalvia</taxon>
        <taxon>Autobranchia</taxon>
        <taxon>Heteroconchia</taxon>
        <taxon>Palaeoheterodonta</taxon>
        <taxon>Unionida</taxon>
        <taxon>Unionoidea</taxon>
        <taxon>Unionidae</taxon>
        <taxon>Ambleminae</taxon>
        <taxon>Lampsilini</taxon>
        <taxon>Potamilus</taxon>
    </lineage>
</organism>
<dbReference type="EMBL" id="JAEAOA010002357">
    <property type="protein sequence ID" value="KAK3587770.1"/>
    <property type="molecule type" value="Genomic_DNA"/>
</dbReference>
<evidence type="ECO:0000313" key="2">
    <source>
        <dbReference type="Proteomes" id="UP001195483"/>
    </source>
</evidence>
<accession>A0AAE0SAE6</accession>
<keyword evidence="2" id="KW-1185">Reference proteome</keyword>
<gene>
    <name evidence="1" type="ORF">CHS0354_042730</name>
</gene>
<reference evidence="1" key="2">
    <citation type="journal article" date="2021" name="Genome Biol. Evol.">
        <title>Developing a high-quality reference genome for a parasitic bivalve with doubly uniparental inheritance (Bivalvia: Unionida).</title>
        <authorList>
            <person name="Smith C.H."/>
        </authorList>
    </citation>
    <scope>NUCLEOTIDE SEQUENCE</scope>
    <source>
        <strain evidence="1">CHS0354</strain>
        <tissue evidence="1">Mantle</tissue>
    </source>
</reference>
<comment type="caution">
    <text evidence="1">The sequence shown here is derived from an EMBL/GenBank/DDBJ whole genome shotgun (WGS) entry which is preliminary data.</text>
</comment>
<sequence length="192" mass="21833">MELRSLMAERMLEKAYSNKRHMMAARGDSMPRNSQGCEPPSKFFKKKPIQKLMMFAADARTTDHRNSMGCGRDLAMMEMWCRRQSRSSEQHGLIGIKARKKFDGVLCSVYYMIVFTLVSTDGLIDESLKDFTLPRRLLTFTERQDRDDSVVKDYHVTVTKGSVETETLASLNVTVSRAHDVIGRGLGTVDKV</sequence>
<proteinExistence type="predicted"/>
<reference evidence="1" key="1">
    <citation type="journal article" date="2021" name="Genome Biol. Evol.">
        <title>A High-Quality Reference Genome for a Parasitic Bivalve with Doubly Uniparental Inheritance (Bivalvia: Unionida).</title>
        <authorList>
            <person name="Smith C.H."/>
        </authorList>
    </citation>
    <scope>NUCLEOTIDE SEQUENCE</scope>
    <source>
        <strain evidence="1">CHS0354</strain>
    </source>
</reference>
<name>A0AAE0SAE6_9BIVA</name>
<dbReference type="AlphaFoldDB" id="A0AAE0SAE6"/>
<dbReference type="Proteomes" id="UP001195483">
    <property type="component" value="Unassembled WGS sequence"/>
</dbReference>
<protein>
    <submittedName>
        <fullName evidence="1">Uncharacterized protein</fullName>
    </submittedName>
</protein>
<reference evidence="1" key="3">
    <citation type="submission" date="2023-05" db="EMBL/GenBank/DDBJ databases">
        <authorList>
            <person name="Smith C.H."/>
        </authorList>
    </citation>
    <scope>NUCLEOTIDE SEQUENCE</scope>
    <source>
        <strain evidence="1">CHS0354</strain>
        <tissue evidence="1">Mantle</tissue>
    </source>
</reference>
<evidence type="ECO:0000313" key="1">
    <source>
        <dbReference type="EMBL" id="KAK3587770.1"/>
    </source>
</evidence>